<organism evidence="2 3">
    <name type="scientific">Candidatus Glassbacteria bacterium RIFCSPLOWO2_12_FULL_58_11</name>
    <dbReference type="NCBI Taxonomy" id="1817867"/>
    <lineage>
        <taxon>Bacteria</taxon>
        <taxon>Candidatus Glassiibacteriota</taxon>
    </lineage>
</organism>
<feature type="signal peptide" evidence="1">
    <location>
        <begin position="1"/>
        <end position="23"/>
    </location>
</feature>
<dbReference type="STRING" id="1817867.A3F83_15775"/>
<accession>A0A1F5YM11</accession>
<dbReference type="EMBL" id="MFIX01000221">
    <property type="protein sequence ID" value="OGG01185.1"/>
    <property type="molecule type" value="Genomic_DNA"/>
</dbReference>
<dbReference type="AlphaFoldDB" id="A0A1F5YM11"/>
<dbReference type="CDD" id="cd03143">
    <property type="entry name" value="A4_beta-galactosidase_middle_domain"/>
    <property type="match status" value="1"/>
</dbReference>
<dbReference type="SUPFAM" id="SSF51445">
    <property type="entry name" value="(Trans)glycosidases"/>
    <property type="match status" value="1"/>
</dbReference>
<feature type="chain" id="PRO_5009522557" evidence="1">
    <location>
        <begin position="24"/>
        <end position="723"/>
    </location>
</feature>
<reference evidence="2 3" key="1">
    <citation type="journal article" date="2016" name="Nat. Commun.">
        <title>Thousands of microbial genomes shed light on interconnected biogeochemical processes in an aquifer system.</title>
        <authorList>
            <person name="Anantharaman K."/>
            <person name="Brown C.T."/>
            <person name="Hug L.A."/>
            <person name="Sharon I."/>
            <person name="Castelle C.J."/>
            <person name="Probst A.J."/>
            <person name="Thomas B.C."/>
            <person name="Singh A."/>
            <person name="Wilkins M.J."/>
            <person name="Karaoz U."/>
            <person name="Brodie E.L."/>
            <person name="Williams K.H."/>
            <person name="Hubbard S.S."/>
            <person name="Banfield J.F."/>
        </authorList>
    </citation>
    <scope>NUCLEOTIDE SEQUENCE [LARGE SCALE GENOMIC DNA]</scope>
</reference>
<keyword evidence="1" id="KW-0732">Signal</keyword>
<dbReference type="InterPro" id="IPR017853">
    <property type="entry name" value="GH"/>
</dbReference>
<dbReference type="SUPFAM" id="SSF52317">
    <property type="entry name" value="Class I glutamine amidotransferase-like"/>
    <property type="match status" value="1"/>
</dbReference>
<dbReference type="Gene3D" id="3.40.50.880">
    <property type="match status" value="1"/>
</dbReference>
<dbReference type="Pfam" id="PF14871">
    <property type="entry name" value="GHL6"/>
    <property type="match status" value="1"/>
</dbReference>
<evidence type="ECO:0000313" key="3">
    <source>
        <dbReference type="Proteomes" id="UP000179129"/>
    </source>
</evidence>
<dbReference type="InterPro" id="IPR028212">
    <property type="entry name" value="GHL6"/>
</dbReference>
<evidence type="ECO:0000256" key="1">
    <source>
        <dbReference type="SAM" id="SignalP"/>
    </source>
</evidence>
<dbReference type="Gene3D" id="3.20.20.80">
    <property type="entry name" value="Glycosidases"/>
    <property type="match status" value="1"/>
</dbReference>
<evidence type="ECO:0000313" key="2">
    <source>
        <dbReference type="EMBL" id="OGG01185.1"/>
    </source>
</evidence>
<proteinExistence type="predicted"/>
<comment type="caution">
    <text evidence="2">The sequence shown here is derived from an EMBL/GenBank/DDBJ whole genome shotgun (WGS) entry which is preliminary data.</text>
</comment>
<dbReference type="Proteomes" id="UP000179129">
    <property type="component" value="Unassembled WGS sequence"/>
</dbReference>
<name>A0A1F5YM11_9BACT</name>
<dbReference type="InterPro" id="IPR029062">
    <property type="entry name" value="Class_I_gatase-like"/>
</dbReference>
<protein>
    <submittedName>
        <fullName evidence="2">Uncharacterized protein</fullName>
    </submittedName>
</protein>
<gene>
    <name evidence="2" type="ORF">A3F83_15775</name>
</gene>
<sequence>MKKVFWLGFLILALDISAPAAQAGDNRWIESARTFLIDAYQYPFAPALEFDAEAVAAAMQEMHVNTVRMATMGKYATIQGVRFSTHPDQGKRDLLAEMIAACRPRHIRVVPYISTGHRLAWSMVTRDHPEYAQQLSPGGGPHRSHMYAGEDHGTVCWNTPYRQAFLDLVEHVVRDYQIDGIYFDTWKAFYFYPEPRTCYCPGCREGFRRASGQEIPYHRNLKDYSATELETIERYHAWYQDRLMETLAEVRRIVKSYKDIPLIYNINDPAKIAAEDPRVIRNMDAFLYERGHSMLERAEGVSLARAAGLAIWPYIGSYDNWPRVVHNGLDFQQEIFTTAMFGGGPIISQPYAFVTQPEKREIVACSFRVLDENESYIQGFRNLPQVAVVYGYRDPPDHARHGWWWNADVRSASLGAFAACLYSHLQVSSVLPDLLDQPDKLGQYKVLYLADIPSLSAGQVENIRRFVEQGGGLVASYASSLYDEQGRRRERFALEELLRVRPLKPDSALGETLDNYQALVGGPNDLYLKTRPETGAPLDKWAGQLVPLWYYEPVEVLEGGRTAADIVMGENSRPLLPGLVLSRCGKGKTAFLASSLESLYIGNNMLEAAEFIKSAIEYVSPEEQPYSVEAPECLIANMTVRGDTRVLHLTNWTGNKLERNWTNEYYLAPVENVRLRISIPAGRTVREVKALAGGTFERQVKGNSLEIFLPRVEAYQALAVTFE</sequence>